<keyword evidence="2" id="KW-1185">Reference proteome</keyword>
<reference evidence="1 2" key="1">
    <citation type="journal article" date="2015" name="Fungal Genet. Biol.">
        <title>Evolution of novel wood decay mechanisms in Agaricales revealed by the genome sequences of Fistulina hepatica and Cylindrobasidium torrendii.</title>
        <authorList>
            <person name="Floudas D."/>
            <person name="Held B.W."/>
            <person name="Riley R."/>
            <person name="Nagy L.G."/>
            <person name="Koehler G."/>
            <person name="Ransdell A.S."/>
            <person name="Younus H."/>
            <person name="Chow J."/>
            <person name="Chiniquy J."/>
            <person name="Lipzen A."/>
            <person name="Tritt A."/>
            <person name="Sun H."/>
            <person name="Haridas S."/>
            <person name="LaButti K."/>
            <person name="Ohm R.A."/>
            <person name="Kues U."/>
            <person name="Blanchette R.A."/>
            <person name="Grigoriev I.V."/>
            <person name="Minto R.E."/>
            <person name="Hibbett D.S."/>
        </authorList>
    </citation>
    <scope>NUCLEOTIDE SEQUENCE [LARGE SCALE GENOMIC DNA]</scope>
    <source>
        <strain evidence="1 2">FP15055 ss-10</strain>
    </source>
</reference>
<sequence>MLSAALRADIVAACATHEKNNEQDPYYTRAFRFQDYFIKFGEYTTFDSEAMTLKYLADLAAQDPEAPRVPRVHHYFYEHGGMAYVVMEYIPLVEVPFEVRAKAAAQAVLWMRSIPVPEDVVLGPKGGGPAYHVVFKTAKAPRCYTSIRALERFLNKVRSHPLLCYFQHWNFSLGPWYSPR</sequence>
<organism evidence="1 2">
    <name type="scientific">Cylindrobasidium torrendii FP15055 ss-10</name>
    <dbReference type="NCBI Taxonomy" id="1314674"/>
    <lineage>
        <taxon>Eukaryota</taxon>
        <taxon>Fungi</taxon>
        <taxon>Dikarya</taxon>
        <taxon>Basidiomycota</taxon>
        <taxon>Agaricomycotina</taxon>
        <taxon>Agaricomycetes</taxon>
        <taxon>Agaricomycetidae</taxon>
        <taxon>Agaricales</taxon>
        <taxon>Marasmiineae</taxon>
        <taxon>Physalacriaceae</taxon>
        <taxon>Cylindrobasidium</taxon>
    </lineage>
</organism>
<evidence type="ECO:0000313" key="1">
    <source>
        <dbReference type="EMBL" id="KIY70345.1"/>
    </source>
</evidence>
<proteinExistence type="predicted"/>
<accession>A0A0D7BJD8</accession>
<name>A0A0D7BJD8_9AGAR</name>
<evidence type="ECO:0008006" key="3">
    <source>
        <dbReference type="Google" id="ProtNLM"/>
    </source>
</evidence>
<gene>
    <name evidence="1" type="ORF">CYLTODRAFT_419822</name>
</gene>
<protein>
    <recommendedName>
        <fullName evidence="3">Aminoglycoside phosphotransferase domain-containing protein</fullName>
    </recommendedName>
</protein>
<evidence type="ECO:0000313" key="2">
    <source>
        <dbReference type="Proteomes" id="UP000054007"/>
    </source>
</evidence>
<dbReference type="OrthoDB" id="3250044at2759"/>
<dbReference type="STRING" id="1314674.A0A0D7BJD8"/>
<dbReference type="EMBL" id="KN880469">
    <property type="protein sequence ID" value="KIY70345.1"/>
    <property type="molecule type" value="Genomic_DNA"/>
</dbReference>
<dbReference type="Proteomes" id="UP000054007">
    <property type="component" value="Unassembled WGS sequence"/>
</dbReference>
<dbReference type="AlphaFoldDB" id="A0A0D7BJD8"/>